<reference evidence="2" key="3">
    <citation type="submission" date="2020-02" db="EMBL/GenBank/DDBJ databases">
        <authorList>
            <person name="Sarangi A.N."/>
            <person name="Ghosh S."/>
            <person name="Mukherjee M."/>
            <person name="Tripathy S."/>
        </authorList>
    </citation>
    <scope>NUCLEOTIDE SEQUENCE</scope>
    <source>
        <strain evidence="2">BDU141951</strain>
    </source>
</reference>
<dbReference type="AlphaFoldDB" id="A0A0C1YKC3"/>
<evidence type="ECO:0000256" key="1">
    <source>
        <dbReference type="SAM" id="MobiDB-lite"/>
    </source>
</evidence>
<organism evidence="2">
    <name type="scientific">Lyngbya confervoides BDU141951</name>
    <dbReference type="NCBI Taxonomy" id="1574623"/>
    <lineage>
        <taxon>Bacteria</taxon>
        <taxon>Bacillati</taxon>
        <taxon>Cyanobacteriota</taxon>
        <taxon>Cyanophyceae</taxon>
        <taxon>Oscillatoriophycideae</taxon>
        <taxon>Oscillatoriales</taxon>
        <taxon>Microcoleaceae</taxon>
        <taxon>Lyngbya</taxon>
    </lineage>
</organism>
<accession>A0A0C1YKC3</accession>
<dbReference type="EMBL" id="JTHE02000003">
    <property type="protein sequence ID" value="NEV69854.1"/>
    <property type="molecule type" value="Genomic_DNA"/>
</dbReference>
<gene>
    <name evidence="2" type="ORF">QQ91_022425</name>
</gene>
<reference evidence="2" key="1">
    <citation type="submission" date="2014-11" db="EMBL/GenBank/DDBJ databases">
        <authorList>
            <person name="Malar M.C."/>
            <person name="Sen D."/>
            <person name="Tripathy S."/>
        </authorList>
    </citation>
    <scope>NUCLEOTIDE SEQUENCE</scope>
    <source>
        <strain evidence="2">BDU141951</strain>
    </source>
</reference>
<feature type="compositionally biased region" description="Basic and acidic residues" evidence="1">
    <location>
        <begin position="1"/>
        <end position="35"/>
    </location>
</feature>
<feature type="compositionally biased region" description="Basic and acidic residues" evidence="1">
    <location>
        <begin position="64"/>
        <end position="75"/>
    </location>
</feature>
<proteinExistence type="predicted"/>
<comment type="caution">
    <text evidence="2">The sequence shown here is derived from an EMBL/GenBank/DDBJ whole genome shotgun (WGS) entry which is preliminary data.</text>
</comment>
<reference evidence="2" key="2">
    <citation type="journal article" date="2015" name="Genome Announc.">
        <title>Draft Genome Sequence of Filamentous Marine Cyanobacterium Lyngbya confervoides Strain BDU141951.</title>
        <authorList>
            <person name="Chandrababunaidu M.M."/>
            <person name="Sen D."/>
            <person name="Tripathy S."/>
        </authorList>
    </citation>
    <scope>NUCLEOTIDE SEQUENCE</scope>
    <source>
        <strain evidence="2">BDU141951</strain>
    </source>
</reference>
<protein>
    <submittedName>
        <fullName evidence="2">Uncharacterized protein</fullName>
    </submittedName>
</protein>
<sequence length="75" mass="8677">MNQPTERARELLAQQRHDGDRRQDSLHERSEEELHQQNPTTTEAKARAAMAEQRKQTAHIDANLLERSEESVKSS</sequence>
<evidence type="ECO:0000313" key="2">
    <source>
        <dbReference type="EMBL" id="NEV69854.1"/>
    </source>
</evidence>
<name>A0A0C1YKC3_9CYAN</name>
<feature type="region of interest" description="Disordered" evidence="1">
    <location>
        <begin position="1"/>
        <end position="75"/>
    </location>
</feature>